<evidence type="ECO:0000256" key="7">
    <source>
        <dbReference type="ARBA" id="ARBA00025795"/>
    </source>
</evidence>
<evidence type="ECO:0000256" key="3">
    <source>
        <dbReference type="ARBA" id="ARBA00022617"/>
    </source>
</evidence>
<dbReference type="AlphaFoldDB" id="A0A6A6DD78"/>
<dbReference type="InterPro" id="IPR036851">
    <property type="entry name" value="Chloroperoxidase-like_sf"/>
</dbReference>
<dbReference type="Gene3D" id="1.10.489.10">
    <property type="entry name" value="Chloroperoxidase-like"/>
    <property type="match status" value="1"/>
</dbReference>
<comment type="cofactor">
    <cofactor evidence="1">
        <name>heme b</name>
        <dbReference type="ChEBI" id="CHEBI:60344"/>
    </cofactor>
</comment>
<dbReference type="Pfam" id="PF01328">
    <property type="entry name" value="Peroxidase_2"/>
    <property type="match status" value="1"/>
</dbReference>
<comment type="similarity">
    <text evidence="7">Belongs to the chloroperoxidase family.</text>
</comment>
<organism evidence="9 10">
    <name type="scientific">Zopfia rhizophila CBS 207.26</name>
    <dbReference type="NCBI Taxonomy" id="1314779"/>
    <lineage>
        <taxon>Eukaryota</taxon>
        <taxon>Fungi</taxon>
        <taxon>Dikarya</taxon>
        <taxon>Ascomycota</taxon>
        <taxon>Pezizomycotina</taxon>
        <taxon>Dothideomycetes</taxon>
        <taxon>Dothideomycetes incertae sedis</taxon>
        <taxon>Zopfiaceae</taxon>
        <taxon>Zopfia</taxon>
    </lineage>
</organism>
<evidence type="ECO:0000256" key="5">
    <source>
        <dbReference type="ARBA" id="ARBA00023002"/>
    </source>
</evidence>
<dbReference type="GO" id="GO:0004601">
    <property type="term" value="F:peroxidase activity"/>
    <property type="evidence" value="ECO:0007669"/>
    <property type="project" value="UniProtKB-KW"/>
</dbReference>
<keyword evidence="2 9" id="KW-0575">Peroxidase</keyword>
<keyword evidence="3" id="KW-0349">Heme</keyword>
<dbReference type="SUPFAM" id="SSF47571">
    <property type="entry name" value="Cloroperoxidase"/>
    <property type="match status" value="1"/>
</dbReference>
<evidence type="ECO:0000256" key="1">
    <source>
        <dbReference type="ARBA" id="ARBA00001970"/>
    </source>
</evidence>
<dbReference type="GO" id="GO:0046872">
    <property type="term" value="F:metal ion binding"/>
    <property type="evidence" value="ECO:0007669"/>
    <property type="project" value="UniProtKB-KW"/>
</dbReference>
<evidence type="ECO:0000256" key="4">
    <source>
        <dbReference type="ARBA" id="ARBA00022723"/>
    </source>
</evidence>
<sequence length="222" mass="24643">MLNTLANHGYLPHDGRNITKDNAVYALSTALNFNTSFAAQMWGAGVVVNPEHNATFFTLDQLSRHNVLEHDASLSRSDAFFGSNRAFNQTIFNETRRYWTAPTLDIKMLANAKLARQIESRAFNPNYTFTSLAESFSLGEVSSFVVMFGDIQAGTANRSFVEYLFENERLPSDLGWTMPAEPVSNMEVNQVEDMLKKALSLVTDSGSAPAASRRDLHLGYGT</sequence>
<keyword evidence="5" id="KW-0560">Oxidoreductase</keyword>
<evidence type="ECO:0000313" key="10">
    <source>
        <dbReference type="Proteomes" id="UP000800200"/>
    </source>
</evidence>
<dbReference type="OrthoDB" id="407298at2759"/>
<dbReference type="PANTHER" id="PTHR33577">
    <property type="entry name" value="STERIGMATOCYSTIN BIOSYNTHESIS PEROXIDASE STCC-RELATED"/>
    <property type="match status" value="1"/>
</dbReference>
<dbReference type="PANTHER" id="PTHR33577:SF7">
    <property type="entry name" value="HEME HALOPEROXIDASE FAMILY PROFILE DOMAIN-CONTAINING PROTEIN"/>
    <property type="match status" value="1"/>
</dbReference>
<feature type="domain" description="Heme haloperoxidase family profile" evidence="8">
    <location>
        <begin position="1"/>
        <end position="190"/>
    </location>
</feature>
<evidence type="ECO:0000259" key="8">
    <source>
        <dbReference type="PROSITE" id="PS51405"/>
    </source>
</evidence>
<dbReference type="Proteomes" id="UP000800200">
    <property type="component" value="Unassembled WGS sequence"/>
</dbReference>
<protein>
    <submittedName>
        <fullName evidence="9">Cloroperoxidase</fullName>
    </submittedName>
</protein>
<keyword evidence="4" id="KW-0479">Metal-binding</keyword>
<dbReference type="InterPro" id="IPR000028">
    <property type="entry name" value="Chloroperoxidase"/>
</dbReference>
<keyword evidence="6" id="KW-0408">Iron</keyword>
<dbReference type="PROSITE" id="PS51405">
    <property type="entry name" value="HEME_HALOPEROXIDASE"/>
    <property type="match status" value="1"/>
</dbReference>
<proteinExistence type="inferred from homology"/>
<accession>A0A6A6DD78</accession>
<dbReference type="EMBL" id="ML994698">
    <property type="protein sequence ID" value="KAF2176943.1"/>
    <property type="molecule type" value="Genomic_DNA"/>
</dbReference>
<evidence type="ECO:0000313" key="9">
    <source>
        <dbReference type="EMBL" id="KAF2176943.1"/>
    </source>
</evidence>
<keyword evidence="10" id="KW-1185">Reference proteome</keyword>
<reference evidence="9" key="1">
    <citation type="journal article" date="2020" name="Stud. Mycol.">
        <title>101 Dothideomycetes genomes: a test case for predicting lifestyles and emergence of pathogens.</title>
        <authorList>
            <person name="Haridas S."/>
            <person name="Albert R."/>
            <person name="Binder M."/>
            <person name="Bloem J."/>
            <person name="Labutti K."/>
            <person name="Salamov A."/>
            <person name="Andreopoulos B."/>
            <person name="Baker S."/>
            <person name="Barry K."/>
            <person name="Bills G."/>
            <person name="Bluhm B."/>
            <person name="Cannon C."/>
            <person name="Castanera R."/>
            <person name="Culley D."/>
            <person name="Daum C."/>
            <person name="Ezra D."/>
            <person name="Gonzalez J."/>
            <person name="Henrissat B."/>
            <person name="Kuo A."/>
            <person name="Liang C."/>
            <person name="Lipzen A."/>
            <person name="Lutzoni F."/>
            <person name="Magnuson J."/>
            <person name="Mondo S."/>
            <person name="Nolan M."/>
            <person name="Ohm R."/>
            <person name="Pangilinan J."/>
            <person name="Park H.-J."/>
            <person name="Ramirez L."/>
            <person name="Alfaro M."/>
            <person name="Sun H."/>
            <person name="Tritt A."/>
            <person name="Yoshinaga Y."/>
            <person name="Zwiers L.-H."/>
            <person name="Turgeon B."/>
            <person name="Goodwin S."/>
            <person name="Spatafora J."/>
            <person name="Crous P."/>
            <person name="Grigoriev I."/>
        </authorList>
    </citation>
    <scope>NUCLEOTIDE SEQUENCE</scope>
    <source>
        <strain evidence="9">CBS 207.26</strain>
    </source>
</reference>
<evidence type="ECO:0000256" key="6">
    <source>
        <dbReference type="ARBA" id="ARBA00023004"/>
    </source>
</evidence>
<evidence type="ECO:0000256" key="2">
    <source>
        <dbReference type="ARBA" id="ARBA00022559"/>
    </source>
</evidence>
<gene>
    <name evidence="9" type="ORF">K469DRAFT_605352</name>
</gene>
<name>A0A6A6DD78_9PEZI</name>